<dbReference type="GO" id="GO:0020037">
    <property type="term" value="F:heme binding"/>
    <property type="evidence" value="ECO:0007669"/>
    <property type="project" value="InterPro"/>
</dbReference>
<dbReference type="PANTHER" id="PTHR33751">
    <property type="entry name" value="CBB3-TYPE CYTOCHROME C OXIDASE SUBUNIT FIXP"/>
    <property type="match status" value="1"/>
</dbReference>
<evidence type="ECO:0000313" key="10">
    <source>
        <dbReference type="Proteomes" id="UP000286482"/>
    </source>
</evidence>
<evidence type="ECO:0000256" key="6">
    <source>
        <dbReference type="PROSITE-ProRule" id="PRU00433"/>
    </source>
</evidence>
<dbReference type="PANTHER" id="PTHR33751:SF9">
    <property type="entry name" value="CYTOCHROME C4"/>
    <property type="match status" value="1"/>
</dbReference>
<dbReference type="EMBL" id="RAQO01000008">
    <property type="protein sequence ID" value="RKF15792.1"/>
    <property type="molecule type" value="Genomic_DNA"/>
</dbReference>
<dbReference type="InterPro" id="IPR009056">
    <property type="entry name" value="Cyt_c-like_dom"/>
</dbReference>
<dbReference type="PROSITE" id="PS51007">
    <property type="entry name" value="CYTC"/>
    <property type="match status" value="1"/>
</dbReference>
<dbReference type="InterPro" id="IPR036909">
    <property type="entry name" value="Cyt_c-like_dom_sf"/>
</dbReference>
<feature type="signal peptide" evidence="7">
    <location>
        <begin position="1"/>
        <end position="18"/>
    </location>
</feature>
<comment type="caution">
    <text evidence="9">The sequence shown here is derived from an EMBL/GenBank/DDBJ whole genome shotgun (WGS) entry which is preliminary data.</text>
</comment>
<name>A0A420E9K0_9ALTE</name>
<evidence type="ECO:0000313" key="9">
    <source>
        <dbReference type="EMBL" id="RKF15792.1"/>
    </source>
</evidence>
<accession>A0A420E9K0</accession>
<gene>
    <name evidence="9" type="ORF">DBZ36_15575</name>
</gene>
<feature type="chain" id="PRO_5019017721" evidence="7">
    <location>
        <begin position="19"/>
        <end position="98"/>
    </location>
</feature>
<sequence length="98" mass="10254">MKKLLIASAMLFPSLVMANGADIVASKNCASCHGANGIAVAPIYPNLAGQQAMYVEAALKAYRDNARGGQFGAIMTANAVGLTDDEIKQIAAYYSELK</sequence>
<dbReference type="GO" id="GO:0009055">
    <property type="term" value="F:electron transfer activity"/>
    <property type="evidence" value="ECO:0007669"/>
    <property type="project" value="InterPro"/>
</dbReference>
<evidence type="ECO:0000256" key="3">
    <source>
        <dbReference type="ARBA" id="ARBA00022723"/>
    </source>
</evidence>
<evidence type="ECO:0000256" key="7">
    <source>
        <dbReference type="SAM" id="SignalP"/>
    </source>
</evidence>
<evidence type="ECO:0000256" key="1">
    <source>
        <dbReference type="ARBA" id="ARBA00022448"/>
    </source>
</evidence>
<keyword evidence="5 6" id="KW-0408">Iron</keyword>
<keyword evidence="1" id="KW-0813">Transport</keyword>
<evidence type="ECO:0000256" key="2">
    <source>
        <dbReference type="ARBA" id="ARBA00022617"/>
    </source>
</evidence>
<dbReference type="GO" id="GO:0046872">
    <property type="term" value="F:metal ion binding"/>
    <property type="evidence" value="ECO:0007669"/>
    <property type="project" value="UniProtKB-KW"/>
</dbReference>
<dbReference type="RefSeq" id="WP_120355878.1">
    <property type="nucleotide sequence ID" value="NZ_RAQO01000008.1"/>
</dbReference>
<keyword evidence="7" id="KW-0732">Signal</keyword>
<keyword evidence="2 6" id="KW-0349">Heme</keyword>
<dbReference type="Gene3D" id="1.10.760.10">
    <property type="entry name" value="Cytochrome c-like domain"/>
    <property type="match status" value="1"/>
</dbReference>
<feature type="domain" description="Cytochrome c" evidence="8">
    <location>
        <begin position="15"/>
        <end position="98"/>
    </location>
</feature>
<dbReference type="Proteomes" id="UP000286482">
    <property type="component" value="Unassembled WGS sequence"/>
</dbReference>
<dbReference type="Pfam" id="PF00034">
    <property type="entry name" value="Cytochrom_C"/>
    <property type="match status" value="1"/>
</dbReference>
<reference evidence="9 10" key="1">
    <citation type="submission" date="2018-09" db="EMBL/GenBank/DDBJ databases">
        <authorList>
            <person name="Wang Z."/>
        </authorList>
    </citation>
    <scope>NUCLEOTIDE SEQUENCE [LARGE SCALE GENOMIC DNA]</scope>
    <source>
        <strain evidence="9 10">ALS 81</strain>
    </source>
</reference>
<dbReference type="SUPFAM" id="SSF46626">
    <property type="entry name" value="Cytochrome c"/>
    <property type="match status" value="1"/>
</dbReference>
<evidence type="ECO:0000259" key="8">
    <source>
        <dbReference type="PROSITE" id="PS51007"/>
    </source>
</evidence>
<keyword evidence="4" id="KW-0249">Electron transport</keyword>
<dbReference type="OrthoDB" id="9796421at2"/>
<proteinExistence type="predicted"/>
<keyword evidence="10" id="KW-1185">Reference proteome</keyword>
<evidence type="ECO:0000256" key="4">
    <source>
        <dbReference type="ARBA" id="ARBA00022982"/>
    </source>
</evidence>
<protein>
    <submittedName>
        <fullName evidence="9">Cytochrome c</fullName>
    </submittedName>
</protein>
<dbReference type="InterPro" id="IPR050597">
    <property type="entry name" value="Cytochrome_c_Oxidase_Subunit"/>
</dbReference>
<keyword evidence="3 6" id="KW-0479">Metal-binding</keyword>
<organism evidence="9 10">
    <name type="scientific">Alginatibacterium sediminis</name>
    <dbReference type="NCBI Taxonomy" id="2164068"/>
    <lineage>
        <taxon>Bacteria</taxon>
        <taxon>Pseudomonadati</taxon>
        <taxon>Pseudomonadota</taxon>
        <taxon>Gammaproteobacteria</taxon>
        <taxon>Alteromonadales</taxon>
        <taxon>Alteromonadaceae</taxon>
        <taxon>Alginatibacterium</taxon>
    </lineage>
</organism>
<dbReference type="AlphaFoldDB" id="A0A420E9K0"/>
<evidence type="ECO:0000256" key="5">
    <source>
        <dbReference type="ARBA" id="ARBA00023004"/>
    </source>
</evidence>